<reference evidence="5" key="1">
    <citation type="submission" date="2020-10" db="EMBL/GenBank/DDBJ databases">
        <authorList>
            <person name="Gilroy R."/>
        </authorList>
    </citation>
    <scope>NUCLEOTIDE SEQUENCE</scope>
    <source>
        <strain evidence="5">CHK187-14744</strain>
    </source>
</reference>
<feature type="transmembrane region" description="Helical" evidence="4">
    <location>
        <begin position="12"/>
        <end position="32"/>
    </location>
</feature>
<evidence type="ECO:0000256" key="4">
    <source>
        <dbReference type="SAM" id="Phobius"/>
    </source>
</evidence>
<dbReference type="Proteomes" id="UP000824164">
    <property type="component" value="Unassembled WGS sequence"/>
</dbReference>
<sequence>MENFIDYFNWTIFVLFVVFYAYQAFYIIVALSKKSIKHKAEKEHKYAAVIAARNESAVIKYLIDSIRAQDYPKDKLSVFVVADNCTDDTAQVARDAGAIVYERFDNKLVGKGYALDYIFRKIEEDHGDEGIEAYMVFDADNLLAPGFIRAMNDEYDAGYKVLTSYRNSKNYGSNWISAGYSLWYLRESVYLNNSRMILGTSCAISGTGFLVDAELIRNQGGWIHHLLTEDIEFSTDCILHDIKIGYCADAMVYDEQPITFEQSWKQRLRWSKGFYQVFGHYSLGLIKNIFKKKRFACYDMLMTLTPAVFVTLGSLLFNGIIALYALYDFQSMKHILPIALQAIGAALMNGYLTLFIVGALTTFTEWKKFSCPAIKKILYMFTFPIFIYTYVPISIVALFKKVHWAPIKHQVACSVDEVCRENA</sequence>
<keyword evidence="4" id="KW-0472">Membrane</keyword>
<accession>A0A9D1HG07</accession>
<evidence type="ECO:0000313" key="5">
    <source>
        <dbReference type="EMBL" id="HIU02519.1"/>
    </source>
</evidence>
<protein>
    <submittedName>
        <fullName evidence="5">Glycosyltransferase family 2 protein</fullName>
    </submittedName>
</protein>
<dbReference type="PANTHER" id="PTHR43630:SF1">
    <property type="entry name" value="POLY-BETA-1,6-N-ACETYL-D-GLUCOSAMINE SYNTHASE"/>
    <property type="match status" value="1"/>
</dbReference>
<dbReference type="EMBL" id="DVLT01000033">
    <property type="protein sequence ID" value="HIU02519.1"/>
    <property type="molecule type" value="Genomic_DNA"/>
</dbReference>
<dbReference type="AlphaFoldDB" id="A0A9D1HG07"/>
<dbReference type="SUPFAM" id="SSF53448">
    <property type="entry name" value="Nucleotide-diphospho-sugar transferases"/>
    <property type="match status" value="1"/>
</dbReference>
<reference evidence="5" key="2">
    <citation type="journal article" date="2021" name="PeerJ">
        <title>Extensive microbial diversity within the chicken gut microbiome revealed by metagenomics and culture.</title>
        <authorList>
            <person name="Gilroy R."/>
            <person name="Ravi A."/>
            <person name="Getino M."/>
            <person name="Pursley I."/>
            <person name="Horton D.L."/>
            <person name="Alikhan N.F."/>
            <person name="Baker D."/>
            <person name="Gharbi K."/>
            <person name="Hall N."/>
            <person name="Watson M."/>
            <person name="Adriaenssens E.M."/>
            <person name="Foster-Nyarko E."/>
            <person name="Jarju S."/>
            <person name="Secka A."/>
            <person name="Antonio M."/>
            <person name="Oren A."/>
            <person name="Chaudhuri R.R."/>
            <person name="La Ragione R."/>
            <person name="Hildebrand F."/>
            <person name="Pallen M.J."/>
        </authorList>
    </citation>
    <scope>NUCLEOTIDE SEQUENCE</scope>
    <source>
        <strain evidence="5">CHK187-14744</strain>
    </source>
</reference>
<comment type="caution">
    <text evidence="5">The sequence shown here is derived from an EMBL/GenBank/DDBJ whole genome shotgun (WGS) entry which is preliminary data.</text>
</comment>
<organism evidence="5 6">
    <name type="scientific">Candidatus Onthocola gallistercoris</name>
    <dbReference type="NCBI Taxonomy" id="2840876"/>
    <lineage>
        <taxon>Bacteria</taxon>
        <taxon>Bacillati</taxon>
        <taxon>Bacillota</taxon>
        <taxon>Bacilli</taxon>
        <taxon>Candidatus Onthocola</taxon>
    </lineage>
</organism>
<evidence type="ECO:0000256" key="2">
    <source>
        <dbReference type="ARBA" id="ARBA00022676"/>
    </source>
</evidence>
<name>A0A9D1HG07_9FIRM</name>
<dbReference type="CDD" id="cd06438">
    <property type="entry name" value="EpsO_like"/>
    <property type="match status" value="1"/>
</dbReference>
<keyword evidence="4" id="KW-1133">Transmembrane helix</keyword>
<dbReference type="InterPro" id="IPR029044">
    <property type="entry name" value="Nucleotide-diphossugar_trans"/>
</dbReference>
<proteinExistence type="inferred from homology"/>
<feature type="transmembrane region" description="Helical" evidence="4">
    <location>
        <begin position="302"/>
        <end position="326"/>
    </location>
</feature>
<evidence type="ECO:0000256" key="3">
    <source>
        <dbReference type="ARBA" id="ARBA00022679"/>
    </source>
</evidence>
<evidence type="ECO:0000313" key="6">
    <source>
        <dbReference type="Proteomes" id="UP000824164"/>
    </source>
</evidence>
<dbReference type="Gene3D" id="3.90.550.10">
    <property type="entry name" value="Spore Coat Polysaccharide Biosynthesis Protein SpsA, Chain A"/>
    <property type="match status" value="1"/>
</dbReference>
<dbReference type="PANTHER" id="PTHR43630">
    <property type="entry name" value="POLY-BETA-1,6-N-ACETYL-D-GLUCOSAMINE SYNTHASE"/>
    <property type="match status" value="1"/>
</dbReference>
<feature type="transmembrane region" description="Helical" evidence="4">
    <location>
        <begin position="338"/>
        <end position="357"/>
    </location>
</feature>
<gene>
    <name evidence="5" type="ORF">IAB63_04635</name>
</gene>
<comment type="similarity">
    <text evidence="1">Belongs to the glycosyltransferase 2 family.</text>
</comment>
<evidence type="ECO:0000256" key="1">
    <source>
        <dbReference type="ARBA" id="ARBA00006739"/>
    </source>
</evidence>
<keyword evidence="4" id="KW-0812">Transmembrane</keyword>
<keyword evidence="3" id="KW-0808">Transferase</keyword>
<dbReference type="GO" id="GO:0016757">
    <property type="term" value="F:glycosyltransferase activity"/>
    <property type="evidence" value="ECO:0007669"/>
    <property type="project" value="UniProtKB-KW"/>
</dbReference>
<keyword evidence="2" id="KW-0328">Glycosyltransferase</keyword>
<dbReference type="Pfam" id="PF13641">
    <property type="entry name" value="Glyco_tranf_2_3"/>
    <property type="match status" value="1"/>
</dbReference>
<feature type="transmembrane region" description="Helical" evidence="4">
    <location>
        <begin position="377"/>
        <end position="399"/>
    </location>
</feature>